<proteinExistence type="predicted"/>
<protein>
    <recommendedName>
        <fullName evidence="8">Ferredoxin</fullName>
    </recommendedName>
</protein>
<evidence type="ECO:0000256" key="5">
    <source>
        <dbReference type="ARBA" id="ARBA00023004"/>
    </source>
</evidence>
<keyword evidence="6 8" id="KW-0411">Iron-sulfur</keyword>
<evidence type="ECO:0000256" key="1">
    <source>
        <dbReference type="ARBA" id="ARBA00001927"/>
    </source>
</evidence>
<comment type="function">
    <text evidence="8">Ferredoxins are iron-sulfur proteins that transfer electrons in a wide variety of metabolic reactions.</text>
</comment>
<keyword evidence="3 8" id="KW-0479">Metal-binding</keyword>
<dbReference type="KEGG" id="ppel:H6H00_18685"/>
<dbReference type="PANTHER" id="PTHR36923">
    <property type="entry name" value="FERREDOXIN"/>
    <property type="match status" value="1"/>
</dbReference>
<evidence type="ECO:0000256" key="3">
    <source>
        <dbReference type="ARBA" id="ARBA00022723"/>
    </source>
</evidence>
<gene>
    <name evidence="9" type="ORF">H6H00_18685</name>
</gene>
<keyword evidence="4 8" id="KW-0249">Electron transport</keyword>
<sequence length="64" mass="6976">MKISVDMTRCTGHGFCEALAEDVFEVRSDGVTHLLDDDPAESHREAVQEAVDTCPTRALSLLEG</sequence>
<organism evidence="9 10">
    <name type="scientific">Pseudonocardia petroleophila</name>
    <dbReference type="NCBI Taxonomy" id="37331"/>
    <lineage>
        <taxon>Bacteria</taxon>
        <taxon>Bacillati</taxon>
        <taxon>Actinomycetota</taxon>
        <taxon>Actinomycetes</taxon>
        <taxon>Pseudonocardiales</taxon>
        <taxon>Pseudonocardiaceae</taxon>
        <taxon>Pseudonocardia</taxon>
    </lineage>
</organism>
<reference evidence="9 10" key="1">
    <citation type="submission" date="2020-08" db="EMBL/GenBank/DDBJ databases">
        <authorList>
            <person name="Mo P."/>
        </authorList>
    </citation>
    <scope>NUCLEOTIDE SEQUENCE [LARGE SCALE GENOMIC DNA]</scope>
    <source>
        <strain evidence="9 10">CGMCC 4.1532</strain>
    </source>
</reference>
<evidence type="ECO:0000313" key="9">
    <source>
        <dbReference type="EMBL" id="QNG50271.1"/>
    </source>
</evidence>
<comment type="cofactor">
    <cofactor evidence="1">
        <name>[3Fe-4S] cluster</name>
        <dbReference type="ChEBI" id="CHEBI:21137"/>
    </cofactor>
</comment>
<dbReference type="PANTHER" id="PTHR36923:SF3">
    <property type="entry name" value="FERREDOXIN"/>
    <property type="match status" value="1"/>
</dbReference>
<evidence type="ECO:0000313" key="10">
    <source>
        <dbReference type="Proteomes" id="UP000515728"/>
    </source>
</evidence>
<keyword evidence="5 8" id="KW-0408">Iron</keyword>
<evidence type="ECO:0000256" key="7">
    <source>
        <dbReference type="ARBA" id="ARBA00023291"/>
    </source>
</evidence>
<keyword evidence="2 8" id="KW-0813">Transport</keyword>
<evidence type="ECO:0000256" key="8">
    <source>
        <dbReference type="RuleBase" id="RU368020"/>
    </source>
</evidence>
<keyword evidence="10" id="KW-1185">Reference proteome</keyword>
<dbReference type="InterPro" id="IPR001080">
    <property type="entry name" value="3Fe4S_ferredoxin"/>
</dbReference>
<dbReference type="SUPFAM" id="SSF54862">
    <property type="entry name" value="4Fe-4S ferredoxins"/>
    <property type="match status" value="1"/>
</dbReference>
<dbReference type="Proteomes" id="UP000515728">
    <property type="component" value="Chromosome"/>
</dbReference>
<dbReference type="RefSeq" id="WP_185717033.1">
    <property type="nucleotide sequence ID" value="NZ_BAAAWI010000001.1"/>
</dbReference>
<name>A0A7G7MBW0_9PSEU</name>
<evidence type="ECO:0000256" key="2">
    <source>
        <dbReference type="ARBA" id="ARBA00022448"/>
    </source>
</evidence>
<accession>A0A7G7MBW0</accession>
<dbReference type="InterPro" id="IPR051269">
    <property type="entry name" value="Fe-S_cluster_ET"/>
</dbReference>
<dbReference type="GO" id="GO:0051538">
    <property type="term" value="F:3 iron, 4 sulfur cluster binding"/>
    <property type="evidence" value="ECO:0007669"/>
    <property type="project" value="UniProtKB-KW"/>
</dbReference>
<dbReference type="Pfam" id="PF13459">
    <property type="entry name" value="Fer4_15"/>
    <property type="match status" value="1"/>
</dbReference>
<keyword evidence="7" id="KW-0003">3Fe-4S</keyword>
<dbReference type="PRINTS" id="PR00352">
    <property type="entry name" value="3FE4SFRDOXIN"/>
</dbReference>
<dbReference type="GO" id="GO:0005506">
    <property type="term" value="F:iron ion binding"/>
    <property type="evidence" value="ECO:0007669"/>
    <property type="project" value="UniProtKB-UniRule"/>
</dbReference>
<evidence type="ECO:0000256" key="4">
    <source>
        <dbReference type="ARBA" id="ARBA00022982"/>
    </source>
</evidence>
<dbReference type="Gene3D" id="3.30.70.20">
    <property type="match status" value="1"/>
</dbReference>
<dbReference type="GO" id="GO:0009055">
    <property type="term" value="F:electron transfer activity"/>
    <property type="evidence" value="ECO:0007669"/>
    <property type="project" value="UniProtKB-UniRule"/>
</dbReference>
<dbReference type="EMBL" id="CP060131">
    <property type="protein sequence ID" value="QNG50271.1"/>
    <property type="molecule type" value="Genomic_DNA"/>
</dbReference>
<dbReference type="AlphaFoldDB" id="A0A7G7MBW0"/>
<evidence type="ECO:0000256" key="6">
    <source>
        <dbReference type="ARBA" id="ARBA00023014"/>
    </source>
</evidence>